<dbReference type="InterPro" id="IPR002156">
    <property type="entry name" value="RNaseH_domain"/>
</dbReference>
<accession>A0AAV5MLH8</accession>
<dbReference type="CDD" id="cd06222">
    <property type="entry name" value="RNase_H_like"/>
    <property type="match status" value="1"/>
</dbReference>
<dbReference type="InterPro" id="IPR012337">
    <property type="entry name" value="RNaseH-like_sf"/>
</dbReference>
<gene>
    <name evidence="2" type="ORF">SLEP1_g56044</name>
</gene>
<evidence type="ECO:0000259" key="1">
    <source>
        <dbReference type="Pfam" id="PF13456"/>
    </source>
</evidence>
<dbReference type="PANTHER" id="PTHR33116">
    <property type="entry name" value="REVERSE TRANSCRIPTASE ZINC-BINDING DOMAIN-CONTAINING PROTEIN-RELATED-RELATED"/>
    <property type="match status" value="1"/>
</dbReference>
<dbReference type="GO" id="GO:0003676">
    <property type="term" value="F:nucleic acid binding"/>
    <property type="evidence" value="ECO:0007669"/>
    <property type="project" value="InterPro"/>
</dbReference>
<dbReference type="Gene3D" id="3.30.420.10">
    <property type="entry name" value="Ribonuclease H-like superfamily/Ribonuclease H"/>
    <property type="match status" value="1"/>
</dbReference>
<keyword evidence="3" id="KW-1185">Reference proteome</keyword>
<reference evidence="2 3" key="1">
    <citation type="journal article" date="2021" name="Commun. Biol.">
        <title>The genome of Shorea leprosula (Dipterocarpaceae) highlights the ecological relevance of drought in aseasonal tropical rainforests.</title>
        <authorList>
            <person name="Ng K.K.S."/>
            <person name="Kobayashi M.J."/>
            <person name="Fawcett J.A."/>
            <person name="Hatakeyama M."/>
            <person name="Paape T."/>
            <person name="Ng C.H."/>
            <person name="Ang C.C."/>
            <person name="Tnah L.H."/>
            <person name="Lee C.T."/>
            <person name="Nishiyama T."/>
            <person name="Sese J."/>
            <person name="O'Brien M.J."/>
            <person name="Copetti D."/>
            <person name="Mohd Noor M.I."/>
            <person name="Ong R.C."/>
            <person name="Putra M."/>
            <person name="Sireger I.Z."/>
            <person name="Indrioko S."/>
            <person name="Kosugi Y."/>
            <person name="Izuno A."/>
            <person name="Isagi Y."/>
            <person name="Lee S.L."/>
            <person name="Shimizu K.K."/>
        </authorList>
    </citation>
    <scope>NUCLEOTIDE SEQUENCE [LARGE SCALE GENOMIC DNA]</scope>
    <source>
        <strain evidence="2">214</strain>
    </source>
</reference>
<dbReference type="Pfam" id="PF13456">
    <property type="entry name" value="RVT_3"/>
    <property type="match status" value="1"/>
</dbReference>
<dbReference type="GO" id="GO:0004523">
    <property type="term" value="F:RNA-DNA hybrid ribonuclease activity"/>
    <property type="evidence" value="ECO:0007669"/>
    <property type="project" value="InterPro"/>
</dbReference>
<comment type="caution">
    <text evidence="2">The sequence shown here is derived from an EMBL/GenBank/DDBJ whole genome shotgun (WGS) entry which is preliminary data.</text>
</comment>
<dbReference type="Proteomes" id="UP001054252">
    <property type="component" value="Unassembled WGS sequence"/>
</dbReference>
<feature type="domain" description="RNase H type-1" evidence="1">
    <location>
        <begin position="523"/>
        <end position="618"/>
    </location>
</feature>
<dbReference type="InterPro" id="IPR044730">
    <property type="entry name" value="RNase_H-like_dom_plant"/>
</dbReference>
<dbReference type="AlphaFoldDB" id="A0AAV5MLH8"/>
<proteinExistence type="predicted"/>
<name>A0AAV5MLH8_9ROSI</name>
<protein>
    <recommendedName>
        <fullName evidence="1">RNase H type-1 domain-containing protein</fullName>
    </recommendedName>
</protein>
<evidence type="ECO:0000313" key="2">
    <source>
        <dbReference type="EMBL" id="GKV49287.1"/>
    </source>
</evidence>
<sequence length="682" mass="76816">MSWQLLQSKEEISTYVFRSLGSQFQACPTTADMDIVFSFPPVITSEMNNSLCADITLEEVRAATFQLGAFKAPGPDGFPGVFYQKHWDLVGEQSAFVPGRMIQDNLVVAHEAFHGFAHRCYSQDAYMTLKLGIHKAYDTVDWLFLEQVLRAMGFHDWWVARVMECVRSTLYSILINVRDGSLYAYRITRQCPPISHLLFADDALLFCKASINQASFLKELLSWYGAMLGQHINFSKSAILFSRNTSLSLKTTICSLFSIHRDAPVHKYLGLPTSWGRSKKQSLQFVIEKVQQKLQAWKKSLLFAAGHEAKLGFTPSWIWRSLLQGRDVLKLGLRWNIGNGQNVFLWGHKWIPTKQGCQVSTPQPQHGYNVRAIVQVSAGPSPDKLIWHFTRTGEFTVRSAYHLARTNGFGLFPLTNFQANLFLKGMVESLVCGLCGLCGGDGEFITHMLFTCQYAAQTWNLGIFQGHTMQPQMVVQKAMFLVDKFCRVNGKDPLIPPVLQLRDGLEDELQRWSPPPEDVVKCNTDAAMDVKNGVAGLAVVCRNSRGILVDGLAFKQSVSSVLMAETLTLRAAVGWAARNGLKDIILESNSKELMQVVNKRLTLQLIGWPKSVLRIRALSTRPPIHLQCYLEGFSSMMEPVNCALMFDDHFTWSVDLAANHEEFRGWPPLALIFQLWYPGEQA</sequence>
<dbReference type="EMBL" id="BPVZ01000293">
    <property type="protein sequence ID" value="GKV49287.1"/>
    <property type="molecule type" value="Genomic_DNA"/>
</dbReference>
<dbReference type="InterPro" id="IPR036397">
    <property type="entry name" value="RNaseH_sf"/>
</dbReference>
<organism evidence="2 3">
    <name type="scientific">Rubroshorea leprosula</name>
    <dbReference type="NCBI Taxonomy" id="152421"/>
    <lineage>
        <taxon>Eukaryota</taxon>
        <taxon>Viridiplantae</taxon>
        <taxon>Streptophyta</taxon>
        <taxon>Embryophyta</taxon>
        <taxon>Tracheophyta</taxon>
        <taxon>Spermatophyta</taxon>
        <taxon>Magnoliopsida</taxon>
        <taxon>eudicotyledons</taxon>
        <taxon>Gunneridae</taxon>
        <taxon>Pentapetalae</taxon>
        <taxon>rosids</taxon>
        <taxon>malvids</taxon>
        <taxon>Malvales</taxon>
        <taxon>Dipterocarpaceae</taxon>
        <taxon>Rubroshorea</taxon>
    </lineage>
</organism>
<dbReference type="SUPFAM" id="SSF53098">
    <property type="entry name" value="Ribonuclease H-like"/>
    <property type="match status" value="1"/>
</dbReference>
<evidence type="ECO:0000313" key="3">
    <source>
        <dbReference type="Proteomes" id="UP001054252"/>
    </source>
</evidence>
<dbReference type="PANTHER" id="PTHR33116:SF86">
    <property type="entry name" value="REVERSE TRANSCRIPTASE DOMAIN-CONTAINING PROTEIN"/>
    <property type="match status" value="1"/>
</dbReference>